<proteinExistence type="inferred from homology"/>
<comment type="similarity">
    <text evidence="2">Belongs to the amidase family.</text>
</comment>
<dbReference type="AlphaFoldDB" id="Q8NLP0"/>
<dbReference type="PANTHER" id="PTHR11895">
    <property type="entry name" value="TRANSAMIDASE"/>
    <property type="match status" value="1"/>
</dbReference>
<dbReference type="EC" id="3.5.1.4" evidence="3"/>
<keyword evidence="6" id="KW-1185">Reference proteome</keyword>
<feature type="domain" description="Amidase" evidence="4">
    <location>
        <begin position="29"/>
        <end position="163"/>
    </location>
</feature>
<feature type="domain" description="Amidase" evidence="4">
    <location>
        <begin position="188"/>
        <end position="369"/>
    </location>
</feature>
<dbReference type="Pfam" id="PF01425">
    <property type="entry name" value="Amidase"/>
    <property type="match status" value="2"/>
</dbReference>
<accession>Q8NLP0</accession>
<dbReference type="InterPro" id="IPR020556">
    <property type="entry name" value="Amidase_CS"/>
</dbReference>
<dbReference type="KEGG" id="cgl:Cgl2900"/>
<dbReference type="Gene3D" id="3.90.1300.10">
    <property type="entry name" value="Amidase signature (AS) domain"/>
    <property type="match status" value="1"/>
</dbReference>
<comment type="catalytic activity">
    <reaction evidence="1">
        <text>a monocarboxylic acid amide + H2O = a monocarboxylate + NH4(+)</text>
        <dbReference type="Rhea" id="RHEA:12020"/>
        <dbReference type="ChEBI" id="CHEBI:15377"/>
        <dbReference type="ChEBI" id="CHEBI:28938"/>
        <dbReference type="ChEBI" id="CHEBI:35757"/>
        <dbReference type="ChEBI" id="CHEBI:83628"/>
        <dbReference type="EC" id="3.5.1.4"/>
    </reaction>
</comment>
<evidence type="ECO:0000256" key="1">
    <source>
        <dbReference type="ARBA" id="ARBA00001311"/>
    </source>
</evidence>
<dbReference type="HOGENOM" id="CLU_009600_0_4_11"/>
<organism evidence="5 6">
    <name type="scientific">Corynebacterium glutamicum (strain ATCC 13032 / DSM 20300 / JCM 1318 / BCRC 11384 / CCUG 27702 / LMG 3730 / NBRC 12168 / NCIMB 10025 / NRRL B-2784 / 534)</name>
    <dbReference type="NCBI Taxonomy" id="196627"/>
    <lineage>
        <taxon>Bacteria</taxon>
        <taxon>Bacillati</taxon>
        <taxon>Actinomycetota</taxon>
        <taxon>Actinomycetes</taxon>
        <taxon>Mycobacteriales</taxon>
        <taxon>Corynebacteriaceae</taxon>
        <taxon>Corynebacterium</taxon>
    </lineage>
</organism>
<name>Q8NLP0_CORGL</name>
<dbReference type="OrthoDB" id="5175573at2"/>
<sequence>MSMSVAQLANRLAQLSPAEHGFAWFDPEITAGHGVGPLHGMVIPAKDLNDVAGMPTAFGNASRRKVATDTDPFIQNLIDRGAIIAGKTQTSELGMTAYCEPIDMDAPSNPVLPGHTPGGSSGGAAVAVARSLVDAAHASDGGGSIRVPAAACGLVGFKPAHDSSGGNPSTQGFITRDVATQVRLHALQPRTRRLRIGVLAEPIHANSLVDAPFLSILESTAHLLEKAGHEIVSVPLPYGAWAFDAYTEVFMMKSAGLTNLGSPITRWLSEQGRSLSPSDRQSSVKAFDSVAETVHGAWDIDVLLTPTLAYAPPKIGYFSSMPPEEDFLAQTKWTPWATLFNMTGGAAISVPVEGVGIHLGGIRVRDEDLLGLAAFVERAVA</sequence>
<dbReference type="InterPro" id="IPR036928">
    <property type="entry name" value="AS_sf"/>
</dbReference>
<dbReference type="PATRIC" id="fig|196627.13.peg.2830"/>
<dbReference type="Proteomes" id="UP000000582">
    <property type="component" value="Chromosome"/>
</dbReference>
<dbReference type="InterPro" id="IPR000120">
    <property type="entry name" value="Amidase"/>
</dbReference>
<evidence type="ECO:0000256" key="2">
    <source>
        <dbReference type="ARBA" id="ARBA00009199"/>
    </source>
</evidence>
<dbReference type="STRING" id="196627.cg3208"/>
<protein>
    <recommendedName>
        <fullName evidence="3">amidase</fullName>
        <ecNumber evidence="3">3.5.1.4</ecNumber>
    </recommendedName>
</protein>
<dbReference type="BioCyc" id="CORYNE:G18NG-12518-MONOMER"/>
<dbReference type="PROSITE" id="PS00571">
    <property type="entry name" value="AMIDASES"/>
    <property type="match status" value="1"/>
</dbReference>
<evidence type="ECO:0000256" key="3">
    <source>
        <dbReference type="ARBA" id="ARBA00012922"/>
    </source>
</evidence>
<dbReference type="EMBL" id="BA000036">
    <property type="protein sequence ID" value="BAC00294.1"/>
    <property type="molecule type" value="Genomic_DNA"/>
</dbReference>
<evidence type="ECO:0000313" key="5">
    <source>
        <dbReference type="EMBL" id="BAC00294.1"/>
    </source>
</evidence>
<evidence type="ECO:0000259" key="4">
    <source>
        <dbReference type="Pfam" id="PF01425"/>
    </source>
</evidence>
<dbReference type="PANTHER" id="PTHR11895:SF7">
    <property type="entry name" value="GLUTAMYL-TRNA(GLN) AMIDOTRANSFERASE SUBUNIT A, MITOCHONDRIAL"/>
    <property type="match status" value="1"/>
</dbReference>
<dbReference type="eggNOG" id="COG0154">
    <property type="taxonomic scope" value="Bacteria"/>
</dbReference>
<reference evidence="6" key="1">
    <citation type="journal article" date="2003" name="Appl. Microbiol. Biotechnol.">
        <title>The Corynebacterium glutamicum genome: features and impacts on biotechnological processes.</title>
        <authorList>
            <person name="Ikeda M."/>
            <person name="Nakagawa S."/>
        </authorList>
    </citation>
    <scope>NUCLEOTIDE SEQUENCE [LARGE SCALE GENOMIC DNA]</scope>
    <source>
        <strain evidence="6">ATCC 13032 / DSM 20300 / BCRC 11384 / JCM 1318 / LMG 3730 / NCIMB 10025</strain>
    </source>
</reference>
<dbReference type="InterPro" id="IPR023631">
    <property type="entry name" value="Amidase_dom"/>
</dbReference>
<dbReference type="GO" id="GO:0004040">
    <property type="term" value="F:amidase activity"/>
    <property type="evidence" value="ECO:0007669"/>
    <property type="project" value="UniProtKB-EC"/>
</dbReference>
<dbReference type="SUPFAM" id="SSF75304">
    <property type="entry name" value="Amidase signature (AS) enzymes"/>
    <property type="match status" value="1"/>
</dbReference>
<evidence type="ECO:0000313" key="6">
    <source>
        <dbReference type="Proteomes" id="UP000000582"/>
    </source>
</evidence>
<gene>
    <name evidence="5" type="ordered locus">Cgl2900</name>
</gene>